<proteinExistence type="predicted"/>
<feature type="transmembrane region" description="Helical" evidence="6">
    <location>
        <begin position="449"/>
        <end position="470"/>
    </location>
</feature>
<comment type="subcellular location">
    <subcellularLocation>
        <location evidence="1">Cell membrane</location>
        <topology evidence="1">Multi-pass membrane protein</topology>
    </subcellularLocation>
</comment>
<evidence type="ECO:0000313" key="9">
    <source>
        <dbReference type="Proteomes" id="UP000323521"/>
    </source>
</evidence>
<dbReference type="Pfam" id="PF03553">
    <property type="entry name" value="Na_H_antiporter"/>
    <property type="match status" value="1"/>
</dbReference>
<gene>
    <name evidence="8" type="ORF">DCMF_17875</name>
</gene>
<feature type="transmembrane region" description="Helical" evidence="6">
    <location>
        <begin position="193"/>
        <end position="214"/>
    </location>
</feature>
<dbReference type="EMBL" id="CP017634">
    <property type="protein sequence ID" value="ATW26379.1"/>
    <property type="molecule type" value="Genomic_DNA"/>
</dbReference>
<feature type="domain" description="Na+/H+ antiporter NhaC-like C-terminal" evidence="7">
    <location>
        <begin position="153"/>
        <end position="466"/>
    </location>
</feature>
<evidence type="ECO:0000256" key="5">
    <source>
        <dbReference type="ARBA" id="ARBA00023136"/>
    </source>
</evidence>
<feature type="transmembrane region" description="Helical" evidence="6">
    <location>
        <begin position="360"/>
        <end position="382"/>
    </location>
</feature>
<dbReference type="GO" id="GO:0005886">
    <property type="term" value="C:plasma membrane"/>
    <property type="evidence" value="ECO:0007669"/>
    <property type="project" value="UniProtKB-SubCell"/>
</dbReference>
<evidence type="ECO:0000259" key="7">
    <source>
        <dbReference type="Pfam" id="PF03553"/>
    </source>
</evidence>
<dbReference type="InterPro" id="IPR018461">
    <property type="entry name" value="Na/H_Antiport_NhaC-like_C"/>
</dbReference>
<feature type="transmembrane region" description="Helical" evidence="6">
    <location>
        <begin position="252"/>
        <end position="270"/>
    </location>
</feature>
<evidence type="ECO:0000256" key="6">
    <source>
        <dbReference type="SAM" id="Phobius"/>
    </source>
</evidence>
<feature type="transmembrane region" description="Helical" evidence="6">
    <location>
        <begin position="290"/>
        <end position="308"/>
    </location>
</feature>
<organism evidence="8 9">
    <name type="scientific">Formimonas warabiya</name>
    <dbReference type="NCBI Taxonomy" id="1761012"/>
    <lineage>
        <taxon>Bacteria</taxon>
        <taxon>Bacillati</taxon>
        <taxon>Bacillota</taxon>
        <taxon>Clostridia</taxon>
        <taxon>Eubacteriales</taxon>
        <taxon>Peptococcaceae</taxon>
        <taxon>Candidatus Formimonas</taxon>
    </lineage>
</organism>
<evidence type="ECO:0000256" key="3">
    <source>
        <dbReference type="ARBA" id="ARBA00022692"/>
    </source>
</evidence>
<feature type="transmembrane region" description="Helical" evidence="6">
    <location>
        <begin position="62"/>
        <end position="81"/>
    </location>
</feature>
<dbReference type="KEGG" id="fwa:DCMF_17875"/>
<dbReference type="PANTHER" id="PTHR43478:SF1">
    <property type="entry name" value="NA+_H+ ANTIPORTER NHAC-LIKE C-TERMINAL DOMAIN-CONTAINING PROTEIN"/>
    <property type="match status" value="1"/>
</dbReference>
<dbReference type="AlphaFoldDB" id="A0A3G1KVA4"/>
<evidence type="ECO:0000313" key="8">
    <source>
        <dbReference type="EMBL" id="ATW26379.1"/>
    </source>
</evidence>
<name>A0A3G1KVA4_FORW1</name>
<evidence type="ECO:0000256" key="1">
    <source>
        <dbReference type="ARBA" id="ARBA00004651"/>
    </source>
</evidence>
<reference evidence="8 9" key="1">
    <citation type="submission" date="2016-10" db="EMBL/GenBank/DDBJ databases">
        <title>Complete Genome Sequence of Peptococcaceae strain DCMF.</title>
        <authorList>
            <person name="Edwards R.J."/>
            <person name="Holland S.I."/>
            <person name="Deshpande N.P."/>
            <person name="Wong Y.K."/>
            <person name="Ertan H."/>
            <person name="Manefield M."/>
            <person name="Russell T.L."/>
            <person name="Lee M.J."/>
        </authorList>
    </citation>
    <scope>NUCLEOTIDE SEQUENCE [LARGE SCALE GENOMIC DNA]</scope>
    <source>
        <strain evidence="8 9">DCMF</strain>
    </source>
</reference>
<protein>
    <recommendedName>
        <fullName evidence="7">Na+/H+ antiporter NhaC-like C-terminal domain-containing protein</fullName>
    </recommendedName>
</protein>
<sequence>MHWLSLIPPFVTVLTAVLTKRIIPSLILGLWMGSICLEPNLLKGTIKAAEYISASLADKESAYIVLFLFVFGALAELFKISGGIKGFAAIAEKYVKSEKGALLAIWAATPVTFLDCCFHVIATGTIAKPLIEKVNGSRERLAMVVNTTSAQLIVLIPIATTYVGYIIGVTRSAMRQAGIEGSPYFMYLKSIPFNFYSIGMVVLSILITLFGMNFGKWRIGKAGKAEGGVHESDEAHEQCEFEEKVSPRATNLLFPLIVLISLILYLFWYTGKGSGRSFMEALMHAEFEKAIFIATFATVGLTAIYYLLQKIPLGEMETHFLSGGTELLPPIVILILSWSLSSVTKDLGFIDFVSKTVGVAIPKTFIPAAIFLIGGFTSYFIGSSWATWALIMPLGLPLAVSSGADLSLTMGAILAGGSIGDNVSPLGETPVLTSAITEVPIIDHVQTTLPYALIIILFSTALFVLFQAIVF</sequence>
<feature type="transmembrane region" description="Helical" evidence="6">
    <location>
        <begin position="101"/>
        <end position="122"/>
    </location>
</feature>
<feature type="transmembrane region" description="Helical" evidence="6">
    <location>
        <begin position="143"/>
        <end position="167"/>
    </location>
</feature>
<keyword evidence="2" id="KW-1003">Cell membrane</keyword>
<keyword evidence="9" id="KW-1185">Reference proteome</keyword>
<keyword evidence="5 6" id="KW-0472">Membrane</keyword>
<dbReference type="PANTHER" id="PTHR43478">
    <property type="entry name" value="NA+/H+ ANTIPORTER-RELATED"/>
    <property type="match status" value="1"/>
</dbReference>
<dbReference type="Proteomes" id="UP000323521">
    <property type="component" value="Chromosome"/>
</dbReference>
<keyword evidence="4 6" id="KW-1133">Transmembrane helix</keyword>
<dbReference type="OrthoDB" id="9762978at2"/>
<evidence type="ECO:0000256" key="4">
    <source>
        <dbReference type="ARBA" id="ARBA00022989"/>
    </source>
</evidence>
<evidence type="ECO:0000256" key="2">
    <source>
        <dbReference type="ARBA" id="ARBA00022475"/>
    </source>
</evidence>
<dbReference type="RefSeq" id="WP_148135685.1">
    <property type="nucleotide sequence ID" value="NZ_CP017634.1"/>
</dbReference>
<accession>A0A3G1KVA4</accession>
<keyword evidence="3 6" id="KW-0812">Transmembrane</keyword>
<feature type="transmembrane region" description="Helical" evidence="6">
    <location>
        <begin position="320"/>
        <end position="340"/>
    </location>
</feature>